<reference evidence="2" key="1">
    <citation type="submission" date="2020-10" db="EMBL/GenBank/DDBJ databases">
        <title>Genomic Encyclopedia of Type Strains, Phase IV (KMG-IV): sequencing the most valuable type-strain genomes for metagenomic binning, comparative biology and taxonomic classification.</title>
        <authorList>
            <person name="Goeker M."/>
        </authorList>
    </citation>
    <scope>NUCLEOTIDE SEQUENCE</scope>
    <source>
        <strain evidence="2">DSM 13886</strain>
    </source>
</reference>
<comment type="caution">
    <text evidence="2">The sequence shown here is derived from an EMBL/GenBank/DDBJ whole genome shotgun (WGS) entry which is preliminary data.</text>
</comment>
<feature type="domain" description="Condensation" evidence="1">
    <location>
        <begin position="8"/>
        <end position="207"/>
    </location>
</feature>
<accession>A0A927MND0</accession>
<gene>
    <name evidence="2" type="ORF">H4683_004335</name>
</gene>
<sequence length="208" mass="23780">MLLTSANIPYSTSPLELMITALASTLGTFTEKEEVVVELEGHGRSDSENKIDISRTVGWFTTLYPVKLRIHKGNLGEQVKSIKEQLRKIPNKGVGYGVLKYIEQEIEDYNRLPIRFNYLGEFSSSMHNDYFSFSDKVIGEDIAIENDITAKLEINNWVINGTFHCSIRHFAQDKNKVEAFLNAFLEQLSKIINHCHNKTEKDFTPSDF</sequence>
<dbReference type="NCBIfam" id="TIGR01720">
    <property type="entry name" value="NRPS-para261"/>
    <property type="match status" value="1"/>
</dbReference>
<dbReference type="PANTHER" id="PTHR45398">
    <property type="match status" value="1"/>
</dbReference>
<evidence type="ECO:0000313" key="2">
    <source>
        <dbReference type="EMBL" id="MBE1557196.1"/>
    </source>
</evidence>
<dbReference type="EMBL" id="JADBEL010000066">
    <property type="protein sequence ID" value="MBE1557196.1"/>
    <property type="molecule type" value="Genomic_DNA"/>
</dbReference>
<dbReference type="SUPFAM" id="SSF52777">
    <property type="entry name" value="CoA-dependent acyltransferases"/>
    <property type="match status" value="1"/>
</dbReference>
<name>A0A927MND0_9BACL</name>
<proteinExistence type="predicted"/>
<dbReference type="Pfam" id="PF00668">
    <property type="entry name" value="Condensation"/>
    <property type="match status" value="1"/>
</dbReference>
<protein>
    <submittedName>
        <fullName evidence="2">Non-ribosomal peptide synthase protein (TIGR01720 family)</fullName>
    </submittedName>
</protein>
<dbReference type="AlphaFoldDB" id="A0A927MND0"/>
<dbReference type="Proteomes" id="UP000658225">
    <property type="component" value="Unassembled WGS sequence"/>
</dbReference>
<keyword evidence="3" id="KW-1185">Reference proteome</keyword>
<dbReference type="PANTHER" id="PTHR45398:SF1">
    <property type="entry name" value="ENZYME, PUTATIVE (JCVI)-RELATED"/>
    <property type="match status" value="1"/>
</dbReference>
<dbReference type="Gene3D" id="3.30.559.30">
    <property type="entry name" value="Nonribosomal peptide synthetase, condensation domain"/>
    <property type="match status" value="1"/>
</dbReference>
<evidence type="ECO:0000259" key="1">
    <source>
        <dbReference type="Pfam" id="PF00668"/>
    </source>
</evidence>
<dbReference type="InterPro" id="IPR001242">
    <property type="entry name" value="Condensation_dom"/>
</dbReference>
<organism evidence="2 3">
    <name type="scientific">Sporosarcina limicola</name>
    <dbReference type="NCBI Taxonomy" id="34101"/>
    <lineage>
        <taxon>Bacteria</taxon>
        <taxon>Bacillati</taxon>
        <taxon>Bacillota</taxon>
        <taxon>Bacilli</taxon>
        <taxon>Bacillales</taxon>
        <taxon>Caryophanaceae</taxon>
        <taxon>Sporosarcina</taxon>
    </lineage>
</organism>
<dbReference type="InterPro" id="IPR010060">
    <property type="entry name" value="NRPS_synth"/>
</dbReference>
<dbReference type="GO" id="GO:0003824">
    <property type="term" value="F:catalytic activity"/>
    <property type="evidence" value="ECO:0007669"/>
    <property type="project" value="InterPro"/>
</dbReference>
<evidence type="ECO:0000313" key="3">
    <source>
        <dbReference type="Proteomes" id="UP000658225"/>
    </source>
</evidence>